<dbReference type="PROSITE" id="PS51184">
    <property type="entry name" value="JMJC"/>
    <property type="match status" value="1"/>
</dbReference>
<feature type="compositionally biased region" description="Basic and acidic residues" evidence="1">
    <location>
        <begin position="323"/>
        <end position="333"/>
    </location>
</feature>
<name>A0A067S3H1_GALM3</name>
<dbReference type="HOGENOM" id="CLU_305882_0_0_1"/>
<protein>
    <recommendedName>
        <fullName evidence="2">JmjC domain-containing protein</fullName>
    </recommendedName>
</protein>
<dbReference type="Gene3D" id="2.60.120.650">
    <property type="entry name" value="Cupin"/>
    <property type="match status" value="1"/>
</dbReference>
<dbReference type="AlphaFoldDB" id="A0A067S3H1"/>
<keyword evidence="4" id="KW-1185">Reference proteome</keyword>
<dbReference type="SUPFAM" id="SSF51197">
    <property type="entry name" value="Clavaminate synthase-like"/>
    <property type="match status" value="1"/>
</dbReference>
<organism evidence="3 4">
    <name type="scientific">Galerina marginata (strain CBS 339.88)</name>
    <dbReference type="NCBI Taxonomy" id="685588"/>
    <lineage>
        <taxon>Eukaryota</taxon>
        <taxon>Fungi</taxon>
        <taxon>Dikarya</taxon>
        <taxon>Basidiomycota</taxon>
        <taxon>Agaricomycotina</taxon>
        <taxon>Agaricomycetes</taxon>
        <taxon>Agaricomycetidae</taxon>
        <taxon>Agaricales</taxon>
        <taxon>Agaricineae</taxon>
        <taxon>Strophariaceae</taxon>
        <taxon>Galerina</taxon>
    </lineage>
</organism>
<proteinExistence type="predicted"/>
<feature type="compositionally biased region" description="Polar residues" evidence="1">
    <location>
        <begin position="109"/>
        <end position="118"/>
    </location>
</feature>
<sequence>MWTKRVGNCKPPVLQNTEREVWKALLYIASGAKTPLLALLECFDRIDWDAVRNADCPNWFTDGFDDEGTAVLKNVNDFDLASDVPGDWTNAQTFLDAVAKRAADSRTCINNEPNVSTETAEKDNVPQPNVPQGTDLASSLPASDPNIVPVETPVIEPAETPVIEPAETPAVNPAETPVIEPAETPAIEPTKTPVIEPAETPVIEPADTPAVDPAETPVIEPTETPAVEPAEGPAVDPAGGSTASGDANLSRGDEHQPIAVDVDGPAPDPPADATNTNLDGHLEKTGPNSSQNKCQLDGTENLITTPSKPDVLSQPVKNRKRKKDQDLNDADLKPTRSVTVKRISSLARDIPAPVDLVESQVTHKKVEYIDIDDIMSGRPDTDLDYLGKPEKTTNKGRPSFTVYTARGQAKTVTPELHGQYQLDSVFALFDASVASYTNEKPNFITSIAESAFVIMTEEASKTEDQKALLNLLSSKVLVLTESDVELTSFDENGLSELKDLAAVISVHDYSIPPKAGRYGERSKRTTLETILACSRDPEGKILNALDIPMGWKGAAPTPFSSETRAWLATEGLPYCKDDNLPGNALRWALVTTKGAHHPWHIDANGCGAFLVCGCGGKLIFIGTPIEKRGSQQIDVFLDNFNPYGPCSDKWKIEAIYLEPGDKIILPPNTLHSVLTTENTICYGGHLFTSTTMTDTLVGIIHTFFCNDISTNTDHAEWRDLIHRMTVFYHDIIVSRNPVRDRRTLLHAPELTDLQSILNLFSTCAASILMNAFSVETYKSAEETSVVGQFLHSSHREMYDLNAMNGFTRAKCIHHRALAWEIIHHVDARYIFKNRATGEGLSAFDHIFVPFISNLARAAIAYDKKIASLNFKPSIIELPAGAFETQVKACFHTHPIILDAIDKCDDAVSLIFPFDFDCLVSPAPGLEHIPVGRQICLYVWNPLMPDV</sequence>
<evidence type="ECO:0000256" key="1">
    <source>
        <dbReference type="SAM" id="MobiDB-lite"/>
    </source>
</evidence>
<dbReference type="STRING" id="685588.A0A067S3H1"/>
<accession>A0A067S3H1</accession>
<feature type="compositionally biased region" description="Polar residues" evidence="1">
    <location>
        <begin position="126"/>
        <end position="141"/>
    </location>
</feature>
<reference evidence="4" key="1">
    <citation type="journal article" date="2014" name="Proc. Natl. Acad. Sci. U.S.A.">
        <title>Extensive sampling of basidiomycete genomes demonstrates inadequacy of the white-rot/brown-rot paradigm for wood decay fungi.</title>
        <authorList>
            <person name="Riley R."/>
            <person name="Salamov A.A."/>
            <person name="Brown D.W."/>
            <person name="Nagy L.G."/>
            <person name="Floudas D."/>
            <person name="Held B.W."/>
            <person name="Levasseur A."/>
            <person name="Lombard V."/>
            <person name="Morin E."/>
            <person name="Otillar R."/>
            <person name="Lindquist E.A."/>
            <person name="Sun H."/>
            <person name="LaButti K.M."/>
            <person name="Schmutz J."/>
            <person name="Jabbour D."/>
            <person name="Luo H."/>
            <person name="Baker S.E."/>
            <person name="Pisabarro A.G."/>
            <person name="Walton J.D."/>
            <person name="Blanchette R.A."/>
            <person name="Henrissat B."/>
            <person name="Martin F."/>
            <person name="Cullen D."/>
            <person name="Hibbett D.S."/>
            <person name="Grigoriev I.V."/>
        </authorList>
    </citation>
    <scope>NUCLEOTIDE SEQUENCE [LARGE SCALE GENOMIC DNA]</scope>
    <source>
        <strain evidence="4">CBS 339.88</strain>
    </source>
</reference>
<evidence type="ECO:0000259" key="2">
    <source>
        <dbReference type="PROSITE" id="PS51184"/>
    </source>
</evidence>
<evidence type="ECO:0000313" key="4">
    <source>
        <dbReference type="Proteomes" id="UP000027222"/>
    </source>
</evidence>
<feature type="compositionally biased region" description="Low complexity" evidence="1">
    <location>
        <begin position="222"/>
        <end position="240"/>
    </location>
</feature>
<feature type="domain" description="JmjC" evidence="2">
    <location>
        <begin position="536"/>
        <end position="729"/>
    </location>
</feature>
<gene>
    <name evidence="3" type="ORF">GALMADRAFT_260264</name>
</gene>
<evidence type="ECO:0000313" key="3">
    <source>
        <dbReference type="EMBL" id="KDR65351.1"/>
    </source>
</evidence>
<feature type="region of interest" description="Disordered" evidence="1">
    <location>
        <begin position="109"/>
        <end position="142"/>
    </location>
</feature>
<dbReference type="OrthoDB" id="3270451at2759"/>
<dbReference type="InterPro" id="IPR003347">
    <property type="entry name" value="JmjC_dom"/>
</dbReference>
<dbReference type="EMBL" id="KL142454">
    <property type="protein sequence ID" value="KDR65351.1"/>
    <property type="molecule type" value="Genomic_DNA"/>
</dbReference>
<feature type="region of interest" description="Disordered" evidence="1">
    <location>
        <begin position="222"/>
        <end position="333"/>
    </location>
</feature>
<dbReference type="Proteomes" id="UP000027222">
    <property type="component" value="Unassembled WGS sequence"/>
</dbReference>